<evidence type="ECO:0000313" key="2">
    <source>
        <dbReference type="EMBL" id="KIY98782.1"/>
    </source>
</evidence>
<dbReference type="EMBL" id="KK102065">
    <property type="protein sequence ID" value="KIY98782.1"/>
    <property type="molecule type" value="Genomic_DNA"/>
</dbReference>
<dbReference type="KEGG" id="mng:MNEG_9178"/>
<feature type="compositionally biased region" description="Basic and acidic residues" evidence="1">
    <location>
        <begin position="38"/>
        <end position="53"/>
    </location>
</feature>
<feature type="compositionally biased region" description="Basic and acidic residues" evidence="1">
    <location>
        <begin position="120"/>
        <end position="129"/>
    </location>
</feature>
<evidence type="ECO:0000313" key="3">
    <source>
        <dbReference type="Proteomes" id="UP000054498"/>
    </source>
</evidence>
<proteinExistence type="predicted"/>
<feature type="region of interest" description="Disordered" evidence="1">
    <location>
        <begin position="1"/>
        <end position="225"/>
    </location>
</feature>
<feature type="compositionally biased region" description="Low complexity" evidence="1">
    <location>
        <begin position="55"/>
        <end position="110"/>
    </location>
</feature>
<reference evidence="2 3" key="1">
    <citation type="journal article" date="2013" name="BMC Genomics">
        <title>Reconstruction of the lipid metabolism for the microalga Monoraphidium neglectum from its genome sequence reveals characteristics suitable for biofuel production.</title>
        <authorList>
            <person name="Bogen C."/>
            <person name="Al-Dilaimi A."/>
            <person name="Albersmeier A."/>
            <person name="Wichmann J."/>
            <person name="Grundmann M."/>
            <person name="Rupp O."/>
            <person name="Lauersen K.J."/>
            <person name="Blifernez-Klassen O."/>
            <person name="Kalinowski J."/>
            <person name="Goesmann A."/>
            <person name="Mussgnug J.H."/>
            <person name="Kruse O."/>
        </authorList>
    </citation>
    <scope>NUCLEOTIDE SEQUENCE [LARGE SCALE GENOMIC DNA]</scope>
    <source>
        <strain evidence="2 3">SAG 48.87</strain>
    </source>
</reference>
<feature type="compositionally biased region" description="Acidic residues" evidence="1">
    <location>
        <begin position="1"/>
        <end position="12"/>
    </location>
</feature>
<name>A0A0D2JHD8_9CHLO</name>
<organism evidence="2 3">
    <name type="scientific">Monoraphidium neglectum</name>
    <dbReference type="NCBI Taxonomy" id="145388"/>
    <lineage>
        <taxon>Eukaryota</taxon>
        <taxon>Viridiplantae</taxon>
        <taxon>Chlorophyta</taxon>
        <taxon>core chlorophytes</taxon>
        <taxon>Chlorophyceae</taxon>
        <taxon>CS clade</taxon>
        <taxon>Sphaeropleales</taxon>
        <taxon>Selenastraceae</taxon>
        <taxon>Monoraphidium</taxon>
    </lineage>
</organism>
<dbReference type="Proteomes" id="UP000054498">
    <property type="component" value="Unassembled WGS sequence"/>
</dbReference>
<dbReference type="RefSeq" id="XP_013897802.1">
    <property type="nucleotide sequence ID" value="XM_014042348.1"/>
</dbReference>
<keyword evidence="3" id="KW-1185">Reference proteome</keyword>
<evidence type="ECO:0000256" key="1">
    <source>
        <dbReference type="SAM" id="MobiDB-lite"/>
    </source>
</evidence>
<feature type="compositionally biased region" description="Basic residues" evidence="1">
    <location>
        <begin position="187"/>
        <end position="196"/>
    </location>
</feature>
<dbReference type="GeneID" id="25742053"/>
<accession>A0A0D2JHD8</accession>
<sequence length="225" mass="22877">MDEEMLCDDVEVAVEPAPAPQRRKLGRLQRMSVGNTKESPRRDLPHKALRAHDVAAAGDQAAALQPADAGAAAGDGSAAGASTSQAAAGLTAAASGAGAPDAPDGTQAAPVGDGAEDELERYIASRERQLQNVDGGDDDIRAAPSGGAAPEAPARSSGSGEEERGSGSEGNKGYRDEEDEYAEVVLHKKGQRRGKHLSGGYIPAGKTPQAQSKGGVAGRKQCLQC</sequence>
<gene>
    <name evidence="2" type="ORF">MNEG_9178</name>
</gene>
<dbReference type="STRING" id="145388.A0A0D2JHD8"/>
<dbReference type="AlphaFoldDB" id="A0A0D2JHD8"/>
<feature type="compositionally biased region" description="Low complexity" evidence="1">
    <location>
        <begin position="142"/>
        <end position="159"/>
    </location>
</feature>
<protein>
    <submittedName>
        <fullName evidence="2">Uncharacterized protein</fullName>
    </submittedName>
</protein>